<accession>A0A291RQ47</accession>
<dbReference type="RefSeq" id="WP_098696627.1">
    <property type="nucleotide sequence ID" value="NZ_CP023778.1"/>
</dbReference>
<evidence type="ECO:0000313" key="2">
    <source>
        <dbReference type="EMBL" id="ATL69613.1"/>
    </source>
</evidence>
<evidence type="ECO:0000313" key="3">
    <source>
        <dbReference type="Proteomes" id="UP000221961"/>
    </source>
</evidence>
<evidence type="ECO:0008006" key="4">
    <source>
        <dbReference type="Google" id="ProtNLM"/>
    </source>
</evidence>
<organism evidence="2 3">
    <name type="scientific">Nocardia terpenica</name>
    <dbReference type="NCBI Taxonomy" id="455432"/>
    <lineage>
        <taxon>Bacteria</taxon>
        <taxon>Bacillati</taxon>
        <taxon>Actinomycetota</taxon>
        <taxon>Actinomycetes</taxon>
        <taxon>Mycobacteriales</taxon>
        <taxon>Nocardiaceae</taxon>
        <taxon>Nocardia</taxon>
    </lineage>
</organism>
<feature type="signal peptide" evidence="1">
    <location>
        <begin position="1"/>
        <end position="26"/>
    </location>
</feature>
<dbReference type="KEGG" id="ntp:CRH09_29030"/>
<dbReference type="AlphaFoldDB" id="A0A291RQ47"/>
<evidence type="ECO:0000256" key="1">
    <source>
        <dbReference type="SAM" id="SignalP"/>
    </source>
</evidence>
<dbReference type="GeneID" id="88361341"/>
<proteinExistence type="predicted"/>
<protein>
    <recommendedName>
        <fullName evidence="4">Secreted protein</fullName>
    </recommendedName>
</protein>
<dbReference type="Proteomes" id="UP000221961">
    <property type="component" value="Chromosome"/>
</dbReference>
<gene>
    <name evidence="2" type="ORF">CRH09_29030</name>
</gene>
<name>A0A291RQ47_9NOCA</name>
<keyword evidence="1" id="KW-0732">Signal</keyword>
<feature type="chain" id="PRO_5012696927" description="Secreted protein" evidence="1">
    <location>
        <begin position="27"/>
        <end position="134"/>
    </location>
</feature>
<reference evidence="2 3" key="1">
    <citation type="submission" date="2017-10" db="EMBL/GenBank/DDBJ databases">
        <title>Comparative genomics between pathogenic Norcardia.</title>
        <authorList>
            <person name="Zeng L."/>
        </authorList>
    </citation>
    <scope>NUCLEOTIDE SEQUENCE [LARGE SCALE GENOMIC DNA]</scope>
    <source>
        <strain evidence="2 3">NC_YFY_NT001</strain>
    </source>
</reference>
<dbReference type="EMBL" id="CP023778">
    <property type="protein sequence ID" value="ATL69613.1"/>
    <property type="molecule type" value="Genomic_DNA"/>
</dbReference>
<sequence>MHAGTFALAGALASAVTLLGSGIAAADPAPSIPTDGVYRVGIDILPGIYQAPGSPDPNHVCGWQRLWKIMGPGDDPDPNHYVIASDFTHVNPVRVLIKSSDVGFATANCGGWVLMPAPPSTGSYGPGGLFGSEY</sequence>